<dbReference type="Proteomes" id="UP001144397">
    <property type="component" value="Unassembled WGS sequence"/>
</dbReference>
<evidence type="ECO:0000313" key="2">
    <source>
        <dbReference type="EMBL" id="MDR6334489.1"/>
    </source>
</evidence>
<evidence type="ECO:0000313" key="4">
    <source>
        <dbReference type="Proteomes" id="UP001245370"/>
    </source>
</evidence>
<evidence type="ECO:0000313" key="3">
    <source>
        <dbReference type="Proteomes" id="UP001144397"/>
    </source>
</evidence>
<dbReference type="GeneID" id="95763948"/>
<dbReference type="Pfam" id="PF23812">
    <property type="entry name" value="Phage_TAC_18"/>
    <property type="match status" value="1"/>
</dbReference>
<dbReference type="RefSeq" id="WP_281808339.1">
    <property type="nucleotide sequence ID" value="NZ_BSDO01000004.1"/>
</dbReference>
<dbReference type="InterPro" id="IPR056919">
    <property type="entry name" value="Phage_TAC_18"/>
</dbReference>
<reference evidence="2 4" key="2">
    <citation type="submission" date="2023-07" db="EMBL/GenBank/DDBJ databases">
        <title>Genomic Encyclopedia of Type Strains, Phase IV (KMG-IV): sequencing the most valuable type-strain genomes for metagenomic binning, comparative biology and taxonomic classification.</title>
        <authorList>
            <person name="Goeker M."/>
        </authorList>
    </citation>
    <scope>NUCLEOTIDE SEQUENCE [LARGE SCALE GENOMIC DNA]</scope>
    <source>
        <strain evidence="2 4">DSM 338</strain>
    </source>
</reference>
<keyword evidence="4" id="KW-1185">Reference proteome</keyword>
<dbReference type="AlphaFoldDB" id="A0A9W6FKM7"/>
<evidence type="ECO:0000313" key="1">
    <source>
        <dbReference type="EMBL" id="GLI23491.1"/>
    </source>
</evidence>
<protein>
    <submittedName>
        <fullName evidence="1">Uncharacterized protein</fullName>
    </submittedName>
</protein>
<reference evidence="1" key="1">
    <citation type="submission" date="2022-12" db="EMBL/GenBank/DDBJ databases">
        <title>Reference genome sequencing for broad-spectrum identification of bacterial and archaeal isolates by mass spectrometry.</title>
        <authorList>
            <person name="Sekiguchi Y."/>
            <person name="Tourlousse D.M."/>
        </authorList>
    </citation>
    <scope>NUCLEOTIDE SEQUENCE</scope>
    <source>
        <strain evidence="1">301</strain>
    </source>
</reference>
<gene>
    <name evidence="2" type="ORF">GGQ86_002971</name>
    <name evidence="1" type="ORF">XFLAVUS301_31650</name>
</gene>
<dbReference type="EMBL" id="JAVDPY010000005">
    <property type="protein sequence ID" value="MDR6334489.1"/>
    <property type="molecule type" value="Genomic_DNA"/>
</dbReference>
<sequence>MRAERFGRGDTIPDAEVPEGAEHLAEWFWSLSSSRQQGMAGPLPLGFAEIQAWIALTGEVVSREEIAILRQMDAGFMTGVEEWRAWRDALRKPAPKTPPKASGRKK</sequence>
<dbReference type="EMBL" id="BSDO01000004">
    <property type="protein sequence ID" value="GLI23491.1"/>
    <property type="molecule type" value="Genomic_DNA"/>
</dbReference>
<proteinExistence type="predicted"/>
<comment type="caution">
    <text evidence="1">The sequence shown here is derived from an EMBL/GenBank/DDBJ whole genome shotgun (WGS) entry which is preliminary data.</text>
</comment>
<name>A0A9W6FKM7_XANFL</name>
<dbReference type="Proteomes" id="UP001245370">
    <property type="component" value="Unassembled WGS sequence"/>
</dbReference>
<organism evidence="1 3">
    <name type="scientific">Xanthobacter flavus</name>
    <dbReference type="NCBI Taxonomy" id="281"/>
    <lineage>
        <taxon>Bacteria</taxon>
        <taxon>Pseudomonadati</taxon>
        <taxon>Pseudomonadota</taxon>
        <taxon>Alphaproteobacteria</taxon>
        <taxon>Hyphomicrobiales</taxon>
        <taxon>Xanthobacteraceae</taxon>
        <taxon>Xanthobacter</taxon>
    </lineage>
</organism>
<accession>A0A9W6FKM7</accession>